<feature type="transmembrane region" description="Helical" evidence="7">
    <location>
        <begin position="319"/>
        <end position="339"/>
    </location>
</feature>
<evidence type="ECO:0000256" key="6">
    <source>
        <dbReference type="ARBA" id="ARBA00023136"/>
    </source>
</evidence>
<evidence type="ECO:0000313" key="11">
    <source>
        <dbReference type="Proteomes" id="UP000184550"/>
    </source>
</evidence>
<evidence type="ECO:0000256" key="7">
    <source>
        <dbReference type="SAM" id="Phobius"/>
    </source>
</evidence>
<dbReference type="RefSeq" id="WP_083617238.1">
    <property type="nucleotide sequence ID" value="NZ_LR734829.1"/>
</dbReference>
<evidence type="ECO:0000259" key="8">
    <source>
        <dbReference type="Pfam" id="PF01757"/>
    </source>
</evidence>
<dbReference type="GO" id="GO:0016413">
    <property type="term" value="F:O-acetyltransferase activity"/>
    <property type="evidence" value="ECO:0007669"/>
    <property type="project" value="TreeGrafter"/>
</dbReference>
<keyword evidence="6 7" id="KW-0472">Membrane</keyword>
<dbReference type="Proteomes" id="UP000184550">
    <property type="component" value="Unassembled WGS sequence"/>
</dbReference>
<keyword evidence="11" id="KW-1185">Reference proteome</keyword>
<evidence type="ECO:0000256" key="1">
    <source>
        <dbReference type="ARBA" id="ARBA00004651"/>
    </source>
</evidence>
<dbReference type="InterPro" id="IPR002656">
    <property type="entry name" value="Acyl_transf_3_dom"/>
</dbReference>
<keyword evidence="9" id="KW-0012">Acyltransferase</keyword>
<protein>
    <submittedName>
        <fullName evidence="9">Membrane protein with putative acyltransferase activity</fullName>
    </submittedName>
</protein>
<evidence type="ECO:0000256" key="4">
    <source>
        <dbReference type="ARBA" id="ARBA00022692"/>
    </source>
</evidence>
<evidence type="ECO:0000313" key="9">
    <source>
        <dbReference type="EMBL" id="CZT62782.1"/>
    </source>
</evidence>
<accession>A0A1J1JNN6</accession>
<comment type="similarity">
    <text evidence="2">Belongs to the acyltransferase 3 family.</text>
</comment>
<gene>
    <name evidence="9" type="ORF">PL8927_110035</name>
</gene>
<reference evidence="10 11" key="3">
    <citation type="submission" date="2019-10" db="EMBL/GenBank/DDBJ databases">
        <authorList>
            <consortium name="Genoscope - CEA"/>
            <person name="William W."/>
        </authorList>
    </citation>
    <scope>NUCLEOTIDE SEQUENCE [LARGE SCALE GENOMIC DNA]</scope>
    <source>
        <strain evidence="10">BBR_PRJEB10992</strain>
    </source>
</reference>
<keyword evidence="9" id="KW-0808">Transferase</keyword>
<dbReference type="PANTHER" id="PTHR40074:SF2">
    <property type="entry name" value="O-ACETYLTRANSFERASE WECH"/>
    <property type="match status" value="1"/>
</dbReference>
<comment type="subcellular location">
    <subcellularLocation>
        <location evidence="1">Cell membrane</location>
        <topology evidence="1">Multi-pass membrane protein</topology>
    </subcellularLocation>
</comment>
<dbReference type="PANTHER" id="PTHR40074">
    <property type="entry name" value="O-ACETYLTRANSFERASE WECH"/>
    <property type="match status" value="1"/>
</dbReference>
<dbReference type="EMBL" id="CZCU02000013">
    <property type="protein sequence ID" value="VXD10544.1"/>
    <property type="molecule type" value="Genomic_DNA"/>
</dbReference>
<feature type="transmembrane region" description="Helical" evidence="7">
    <location>
        <begin position="14"/>
        <end position="32"/>
    </location>
</feature>
<evidence type="ECO:0000256" key="5">
    <source>
        <dbReference type="ARBA" id="ARBA00022989"/>
    </source>
</evidence>
<sequence length="370" mass="42670">MAILQGKYWLGGDVIRVLAIWGVMFIHVVQVGLYNPTEIGWSWWSINVTQSLFIWAVPAFFIISGMLLMGFQNNQETWSDFYRKRLPKVGIPLIVWGSIYMPLEFRWNLSKTPTEIWHDFWIGQISWHLYFLLAIIGLYLLTPWLRLWLAKLSQTQQAFAIAGIFTLMAILEIFQVMNGIFLWNIATQWIPDLGYYLFGYYFIRYQSERIPIIQYLCLFFIGLLGNVSGKYVECITTTHSNGYFYSTNYNSVSTIPLAIGCFGILVYITESVSEQNLVVKWCKFLTPSVFGIYLIHVLILRELHYSLAIPFSTNALTGLIETALLFPLCLFCVYLLGLIPFGDSIVGFNTLSFLRHGGNRMKSPPYFTNT</sequence>
<keyword evidence="5 7" id="KW-1133">Transmembrane helix</keyword>
<dbReference type="Pfam" id="PF01757">
    <property type="entry name" value="Acyl_transf_3"/>
    <property type="match status" value="1"/>
</dbReference>
<organism evidence="9">
    <name type="scientific">Planktothrix serta PCC 8927</name>
    <dbReference type="NCBI Taxonomy" id="671068"/>
    <lineage>
        <taxon>Bacteria</taxon>
        <taxon>Bacillati</taxon>
        <taxon>Cyanobacteriota</taxon>
        <taxon>Cyanophyceae</taxon>
        <taxon>Oscillatoriophycideae</taxon>
        <taxon>Oscillatoriales</taxon>
        <taxon>Microcoleaceae</taxon>
        <taxon>Planktothrix</taxon>
    </lineage>
</organism>
<name>A0A1J1JNN6_9CYAN</name>
<evidence type="ECO:0000313" key="10">
    <source>
        <dbReference type="EMBL" id="VXD10544.1"/>
    </source>
</evidence>
<dbReference type="OrthoDB" id="508456at2"/>
<reference evidence="9" key="1">
    <citation type="submission" date="2016-03" db="EMBL/GenBank/DDBJ databases">
        <authorList>
            <person name="Ploux O."/>
        </authorList>
    </citation>
    <scope>NUCLEOTIDE SEQUENCE</scope>
    <source>
        <strain evidence="9">PCC 8927</strain>
    </source>
</reference>
<proteinExistence type="inferred from homology"/>
<feature type="transmembrane region" description="Helical" evidence="7">
    <location>
        <begin position="127"/>
        <end position="145"/>
    </location>
</feature>
<feature type="transmembrane region" description="Helical" evidence="7">
    <location>
        <begin position="210"/>
        <end position="229"/>
    </location>
</feature>
<feature type="transmembrane region" description="Helical" evidence="7">
    <location>
        <begin position="157"/>
        <end position="174"/>
    </location>
</feature>
<dbReference type="GO" id="GO:0005886">
    <property type="term" value="C:plasma membrane"/>
    <property type="evidence" value="ECO:0007669"/>
    <property type="project" value="UniProtKB-SubCell"/>
</dbReference>
<feature type="transmembrane region" description="Helical" evidence="7">
    <location>
        <begin position="281"/>
        <end position="299"/>
    </location>
</feature>
<keyword evidence="4 7" id="KW-0812">Transmembrane</keyword>
<feature type="transmembrane region" description="Helical" evidence="7">
    <location>
        <begin position="89"/>
        <end position="107"/>
    </location>
</feature>
<reference evidence="9" key="2">
    <citation type="submission" date="2017-05" db="EMBL/GenBank/DDBJ databases">
        <title>Hassallidin in the filamentous cyanobacterium Planktothrix serta PCC 8927.</title>
        <authorList>
            <person name="Gugger M."/>
            <person name="Pancrace C."/>
        </authorList>
    </citation>
    <scope>NUCLEOTIDE SEQUENCE</scope>
    <source>
        <strain evidence="9">PCC 8927</strain>
    </source>
</reference>
<keyword evidence="3" id="KW-1003">Cell membrane</keyword>
<dbReference type="GO" id="GO:0009246">
    <property type="term" value="P:enterobacterial common antigen biosynthetic process"/>
    <property type="evidence" value="ECO:0007669"/>
    <property type="project" value="TreeGrafter"/>
</dbReference>
<feature type="transmembrane region" description="Helical" evidence="7">
    <location>
        <begin position="52"/>
        <end position="69"/>
    </location>
</feature>
<dbReference type="EMBL" id="LT546031">
    <property type="protein sequence ID" value="CZT62782.1"/>
    <property type="molecule type" value="Genomic_DNA"/>
</dbReference>
<feature type="transmembrane region" description="Helical" evidence="7">
    <location>
        <begin position="180"/>
        <end position="203"/>
    </location>
</feature>
<evidence type="ECO:0000256" key="2">
    <source>
        <dbReference type="ARBA" id="ARBA00007400"/>
    </source>
</evidence>
<evidence type="ECO:0000256" key="3">
    <source>
        <dbReference type="ARBA" id="ARBA00022475"/>
    </source>
</evidence>
<feature type="transmembrane region" description="Helical" evidence="7">
    <location>
        <begin position="249"/>
        <end position="269"/>
    </location>
</feature>
<feature type="domain" description="Acyltransferase 3" evidence="8">
    <location>
        <begin position="13"/>
        <end position="336"/>
    </location>
</feature>
<dbReference type="AlphaFoldDB" id="A0A1J1JNN6"/>